<dbReference type="Proteomes" id="UP001185927">
    <property type="component" value="Unassembled WGS sequence"/>
</dbReference>
<keyword evidence="2" id="KW-1185">Reference proteome</keyword>
<proteinExistence type="predicted"/>
<accession>A0ABU4BNC7</accession>
<gene>
    <name evidence="1" type="ORF">R3Q16_03565</name>
</gene>
<protein>
    <submittedName>
        <fullName evidence="1">Uncharacterized protein</fullName>
    </submittedName>
</protein>
<evidence type="ECO:0000313" key="1">
    <source>
        <dbReference type="EMBL" id="MDV6265668.1"/>
    </source>
</evidence>
<sequence length="100" mass="11567">MSVNIDVRFGVYGLAPADADAIYTLFEQVVEENRLEREVVISRRENPEGTRDVHVVSQHPVIFSGFYKWRPTFEKSLQLRVAEAIPPAKVVFDWNYPDED</sequence>
<organism evidence="1 2">
    <name type="scientific">Rhodococcus globerulus</name>
    <dbReference type="NCBI Taxonomy" id="33008"/>
    <lineage>
        <taxon>Bacteria</taxon>
        <taxon>Bacillati</taxon>
        <taxon>Actinomycetota</taxon>
        <taxon>Actinomycetes</taxon>
        <taxon>Mycobacteriales</taxon>
        <taxon>Nocardiaceae</taxon>
        <taxon>Rhodococcus</taxon>
    </lineage>
</organism>
<dbReference type="RefSeq" id="WP_317540600.1">
    <property type="nucleotide sequence ID" value="NZ_JAWLKB010000001.1"/>
</dbReference>
<name>A0ABU4BNC7_RHOGO</name>
<dbReference type="EMBL" id="JAWLKB010000001">
    <property type="protein sequence ID" value="MDV6265668.1"/>
    <property type="molecule type" value="Genomic_DNA"/>
</dbReference>
<comment type="caution">
    <text evidence="1">The sequence shown here is derived from an EMBL/GenBank/DDBJ whole genome shotgun (WGS) entry which is preliminary data.</text>
</comment>
<evidence type="ECO:0000313" key="2">
    <source>
        <dbReference type="Proteomes" id="UP001185927"/>
    </source>
</evidence>
<reference evidence="1 2" key="1">
    <citation type="submission" date="2023-10" db="EMBL/GenBank/DDBJ databases">
        <title>Development of a sustainable strategy for remediation of hydrocarbon-contaminated territories based on the waste exchange concept.</title>
        <authorList>
            <person name="Krivoruchko A."/>
        </authorList>
    </citation>
    <scope>NUCLEOTIDE SEQUENCE [LARGE SCALE GENOMIC DNA]</scope>
    <source>
        <strain evidence="1 2">IEGM 1203</strain>
    </source>
</reference>